<gene>
    <name evidence="3" type="ORF">RSOLAG1IB_04264</name>
</gene>
<sequence>MQASQVAVITGAAQGIGRAIALSLASHGFSLALGDIAPKQQSLKQVADECIEAHKTSNSSCELKVYYGPCDVSIEAQVESLVEAAVSKLGGIDVMVANAGIYGAAPLLEMSDEMFDRMYAINIKGVLYSYRAAAKAMIPRGGGRIIGASSVAGATGHPNNGAYGCSKSAVKILTQSAAREWGRHNITVNAYAPSLVDTDMLHNGVLASVKEEARGAYRDNLLSMTATGKITLPEDVADLVAFLVSPAAKNITGQAIVMDGGMHMA</sequence>
<dbReference type="EMBL" id="LN679104">
    <property type="protein sequence ID" value="CEL61024.1"/>
    <property type="molecule type" value="Genomic_DNA"/>
</dbReference>
<evidence type="ECO:0000313" key="3">
    <source>
        <dbReference type="EMBL" id="CEL61024.1"/>
    </source>
</evidence>
<comment type="similarity">
    <text evidence="1">Belongs to the short-chain dehydrogenases/reductases (SDR) family.</text>
</comment>
<dbReference type="PRINTS" id="PR00080">
    <property type="entry name" value="SDRFAMILY"/>
</dbReference>
<name>A0A0B7FVX2_THACB</name>
<dbReference type="STRING" id="1108050.A0A0B7FVX2"/>
<dbReference type="PANTHER" id="PTHR42760">
    <property type="entry name" value="SHORT-CHAIN DEHYDROGENASES/REDUCTASES FAMILY MEMBER"/>
    <property type="match status" value="1"/>
</dbReference>
<dbReference type="Proteomes" id="UP000059188">
    <property type="component" value="Unassembled WGS sequence"/>
</dbReference>
<dbReference type="Pfam" id="PF13561">
    <property type="entry name" value="adh_short_C2"/>
    <property type="match status" value="1"/>
</dbReference>
<evidence type="ECO:0000256" key="2">
    <source>
        <dbReference type="ARBA" id="ARBA00022857"/>
    </source>
</evidence>
<dbReference type="FunFam" id="3.40.50.720:FF:000084">
    <property type="entry name" value="Short-chain dehydrogenase reductase"/>
    <property type="match status" value="1"/>
</dbReference>
<dbReference type="AlphaFoldDB" id="A0A0B7FVX2"/>
<dbReference type="InterPro" id="IPR036291">
    <property type="entry name" value="NAD(P)-bd_dom_sf"/>
</dbReference>
<evidence type="ECO:0000313" key="4">
    <source>
        <dbReference type="Proteomes" id="UP000059188"/>
    </source>
</evidence>
<reference evidence="3 4" key="1">
    <citation type="submission" date="2014-11" db="EMBL/GenBank/DDBJ databases">
        <authorList>
            <person name="Wibberg Daniel"/>
        </authorList>
    </citation>
    <scope>NUCLEOTIDE SEQUENCE [LARGE SCALE GENOMIC DNA]</scope>
    <source>
        <strain evidence="3">Rhizoctonia solani AG1-IB 7/3/14</strain>
    </source>
</reference>
<dbReference type="SUPFAM" id="SSF51735">
    <property type="entry name" value="NAD(P)-binding Rossmann-fold domains"/>
    <property type="match status" value="1"/>
</dbReference>
<organism evidence="3 4">
    <name type="scientific">Thanatephorus cucumeris (strain AG1-IB / isolate 7/3/14)</name>
    <name type="common">Lettuce bottom rot fungus</name>
    <name type="synonym">Rhizoctonia solani</name>
    <dbReference type="NCBI Taxonomy" id="1108050"/>
    <lineage>
        <taxon>Eukaryota</taxon>
        <taxon>Fungi</taxon>
        <taxon>Dikarya</taxon>
        <taxon>Basidiomycota</taxon>
        <taxon>Agaricomycotina</taxon>
        <taxon>Agaricomycetes</taxon>
        <taxon>Cantharellales</taxon>
        <taxon>Ceratobasidiaceae</taxon>
        <taxon>Rhizoctonia</taxon>
        <taxon>Rhizoctonia solani AG-1</taxon>
    </lineage>
</organism>
<keyword evidence="2" id="KW-0521">NADP</keyword>
<proteinExistence type="inferred from homology"/>
<dbReference type="PROSITE" id="PS00061">
    <property type="entry name" value="ADH_SHORT"/>
    <property type="match status" value="1"/>
</dbReference>
<dbReference type="GO" id="GO:0006633">
    <property type="term" value="P:fatty acid biosynthetic process"/>
    <property type="evidence" value="ECO:0007669"/>
    <property type="project" value="TreeGrafter"/>
</dbReference>
<dbReference type="InterPro" id="IPR020904">
    <property type="entry name" value="Sc_DH/Rdtase_CS"/>
</dbReference>
<dbReference type="OrthoDB" id="498125at2759"/>
<evidence type="ECO:0000256" key="1">
    <source>
        <dbReference type="ARBA" id="ARBA00006484"/>
    </source>
</evidence>
<dbReference type="GO" id="GO:0048038">
    <property type="term" value="F:quinone binding"/>
    <property type="evidence" value="ECO:0007669"/>
    <property type="project" value="TreeGrafter"/>
</dbReference>
<keyword evidence="4" id="KW-1185">Reference proteome</keyword>
<protein>
    <submittedName>
        <fullName evidence="3">Diacetyl reductase [(S)-acetoin forming]</fullName>
    </submittedName>
</protein>
<dbReference type="PRINTS" id="PR00081">
    <property type="entry name" value="GDHRDH"/>
</dbReference>
<dbReference type="PANTHER" id="PTHR42760:SF121">
    <property type="entry name" value="3-OXOACYL-(ACYL-CARRIER-PROTEIN) REDUCTASE"/>
    <property type="match status" value="1"/>
</dbReference>
<dbReference type="Gene3D" id="3.40.50.720">
    <property type="entry name" value="NAD(P)-binding Rossmann-like Domain"/>
    <property type="match status" value="1"/>
</dbReference>
<dbReference type="InterPro" id="IPR002347">
    <property type="entry name" value="SDR_fam"/>
</dbReference>
<dbReference type="GO" id="GO:0016616">
    <property type="term" value="F:oxidoreductase activity, acting on the CH-OH group of donors, NAD or NADP as acceptor"/>
    <property type="evidence" value="ECO:0007669"/>
    <property type="project" value="TreeGrafter"/>
</dbReference>
<accession>A0A0B7FVX2</accession>